<dbReference type="InterPro" id="IPR000847">
    <property type="entry name" value="LysR_HTH_N"/>
</dbReference>
<dbReference type="InterPro" id="IPR050950">
    <property type="entry name" value="HTH-type_LysR_regulators"/>
</dbReference>
<evidence type="ECO:0000256" key="2">
    <source>
        <dbReference type="ARBA" id="ARBA00023015"/>
    </source>
</evidence>
<dbReference type="Gene3D" id="3.40.190.290">
    <property type="match status" value="1"/>
</dbReference>
<keyword evidence="7" id="KW-1185">Reference proteome</keyword>
<accession>W5TAK8</accession>
<dbReference type="PATRIC" id="fig|1415166.3.peg.1575"/>
<dbReference type="EMBL" id="CP006850">
    <property type="protein sequence ID" value="AHH16350.1"/>
    <property type="molecule type" value="Genomic_DNA"/>
</dbReference>
<evidence type="ECO:0000259" key="5">
    <source>
        <dbReference type="PROSITE" id="PS50931"/>
    </source>
</evidence>
<dbReference type="HOGENOM" id="CLU_039613_6_0_11"/>
<dbReference type="Gene3D" id="1.10.10.10">
    <property type="entry name" value="Winged helix-like DNA-binding domain superfamily/Winged helix DNA-binding domain"/>
    <property type="match status" value="1"/>
</dbReference>
<dbReference type="GO" id="GO:0003677">
    <property type="term" value="F:DNA binding"/>
    <property type="evidence" value="ECO:0007669"/>
    <property type="project" value="UniProtKB-KW"/>
</dbReference>
<dbReference type="STRING" id="1415166.NONO_c15490"/>
<evidence type="ECO:0000256" key="1">
    <source>
        <dbReference type="ARBA" id="ARBA00009437"/>
    </source>
</evidence>
<dbReference type="NCBIfam" id="NF008416">
    <property type="entry name" value="PRK11242.1"/>
    <property type="match status" value="1"/>
</dbReference>
<dbReference type="Proteomes" id="UP000019150">
    <property type="component" value="Chromosome"/>
</dbReference>
<evidence type="ECO:0000256" key="3">
    <source>
        <dbReference type="ARBA" id="ARBA00023125"/>
    </source>
</evidence>
<feature type="domain" description="HTH lysR-type" evidence="5">
    <location>
        <begin position="25"/>
        <end position="82"/>
    </location>
</feature>
<organism evidence="6 7">
    <name type="scientific">Nocardia nova SH22a</name>
    <dbReference type="NCBI Taxonomy" id="1415166"/>
    <lineage>
        <taxon>Bacteria</taxon>
        <taxon>Bacillati</taxon>
        <taxon>Actinomycetota</taxon>
        <taxon>Actinomycetes</taxon>
        <taxon>Mycobacteriales</taxon>
        <taxon>Nocardiaceae</taxon>
        <taxon>Nocardia</taxon>
    </lineage>
</organism>
<dbReference type="SUPFAM" id="SSF46785">
    <property type="entry name" value="Winged helix' DNA-binding domain"/>
    <property type="match status" value="1"/>
</dbReference>
<dbReference type="InterPro" id="IPR005119">
    <property type="entry name" value="LysR_subst-bd"/>
</dbReference>
<evidence type="ECO:0000256" key="4">
    <source>
        <dbReference type="ARBA" id="ARBA00023163"/>
    </source>
</evidence>
<sequence length="318" mass="34664">MPNRLDSVQDTVAIAAIDTAYSQSMELRHIKYLLAVADHGNFTRAAESLHISQPTLSQQIKQLERALGVELLDRSGRTVRLTDAGAAYAGHARLALRDLDAGERAVHDVQDLSRGHLRIATTPTFTAYLIGPLVHRFRSEHPGITLTVRETTQDRIEADLAADRLDLGIAFTGAHAAGIEHSALFTEQLSLVVGPDHPLTATTPALPVAELAGQPLGLLSPDFATRLHIDRYFDDNSVRPEIAIEANSISALLEFVRRGALATVLPDAITRAHPELRPIPLNPPLPIRTVELLRRHSAYHSAAARAFTTVVRSVAQDY</sequence>
<dbReference type="Pfam" id="PF03466">
    <property type="entry name" value="LysR_substrate"/>
    <property type="match status" value="1"/>
</dbReference>
<dbReference type="PRINTS" id="PR00039">
    <property type="entry name" value="HTHLYSR"/>
</dbReference>
<dbReference type="PANTHER" id="PTHR30419">
    <property type="entry name" value="HTH-TYPE TRANSCRIPTIONAL REGULATOR YBHD"/>
    <property type="match status" value="1"/>
</dbReference>
<name>W5TAK8_9NOCA</name>
<evidence type="ECO:0000313" key="7">
    <source>
        <dbReference type="Proteomes" id="UP000019150"/>
    </source>
</evidence>
<keyword evidence="2" id="KW-0805">Transcription regulation</keyword>
<dbReference type="SUPFAM" id="SSF53850">
    <property type="entry name" value="Periplasmic binding protein-like II"/>
    <property type="match status" value="1"/>
</dbReference>
<proteinExistence type="inferred from homology"/>
<protein>
    <submittedName>
        <fullName evidence="6">HTH-type transcriptional regulator CynR</fullName>
    </submittedName>
</protein>
<comment type="similarity">
    <text evidence="1">Belongs to the LysR transcriptional regulatory family.</text>
</comment>
<keyword evidence="3" id="KW-0238">DNA-binding</keyword>
<dbReference type="eggNOG" id="COG0583">
    <property type="taxonomic scope" value="Bacteria"/>
</dbReference>
<dbReference type="InterPro" id="IPR036388">
    <property type="entry name" value="WH-like_DNA-bd_sf"/>
</dbReference>
<dbReference type="GO" id="GO:0005829">
    <property type="term" value="C:cytosol"/>
    <property type="evidence" value="ECO:0007669"/>
    <property type="project" value="TreeGrafter"/>
</dbReference>
<dbReference type="InterPro" id="IPR036390">
    <property type="entry name" value="WH_DNA-bd_sf"/>
</dbReference>
<reference evidence="6 7" key="1">
    <citation type="journal article" date="2014" name="Appl. Environ. Microbiol.">
        <title>Insights into the Microbial Degradation of Rubber and Gutta-Percha by Analysis of the Complete Genome of Nocardia nova SH22a.</title>
        <authorList>
            <person name="Luo Q."/>
            <person name="Hiessl S."/>
            <person name="Poehlein A."/>
            <person name="Daniel R."/>
            <person name="Steinbuchel A."/>
        </authorList>
    </citation>
    <scope>NUCLEOTIDE SEQUENCE [LARGE SCALE GENOMIC DNA]</scope>
    <source>
        <strain evidence="6">SH22a</strain>
    </source>
</reference>
<gene>
    <name evidence="6" type="primary">cynR</name>
    <name evidence="6" type="ORF">NONO_c15490</name>
</gene>
<dbReference type="FunFam" id="1.10.10.10:FF:000001">
    <property type="entry name" value="LysR family transcriptional regulator"/>
    <property type="match status" value="1"/>
</dbReference>
<dbReference type="Pfam" id="PF00126">
    <property type="entry name" value="HTH_1"/>
    <property type="match status" value="1"/>
</dbReference>
<dbReference type="GO" id="GO:0003700">
    <property type="term" value="F:DNA-binding transcription factor activity"/>
    <property type="evidence" value="ECO:0007669"/>
    <property type="project" value="InterPro"/>
</dbReference>
<dbReference type="PROSITE" id="PS50931">
    <property type="entry name" value="HTH_LYSR"/>
    <property type="match status" value="1"/>
</dbReference>
<evidence type="ECO:0000313" key="6">
    <source>
        <dbReference type="EMBL" id="AHH16350.1"/>
    </source>
</evidence>
<dbReference type="KEGG" id="nno:NONO_c15490"/>
<dbReference type="AlphaFoldDB" id="W5TAK8"/>
<keyword evidence="4" id="KW-0804">Transcription</keyword>